<dbReference type="GO" id="GO:0055085">
    <property type="term" value="P:transmembrane transport"/>
    <property type="evidence" value="ECO:0007669"/>
    <property type="project" value="InterPro"/>
</dbReference>
<dbReference type="Proteomes" id="UP000264006">
    <property type="component" value="Chromosome"/>
</dbReference>
<evidence type="ECO:0000256" key="1">
    <source>
        <dbReference type="ARBA" id="ARBA00004651"/>
    </source>
</evidence>
<dbReference type="GO" id="GO:0005886">
    <property type="term" value="C:plasma membrane"/>
    <property type="evidence" value="ECO:0007669"/>
    <property type="project" value="UniProtKB-SubCell"/>
</dbReference>
<evidence type="ECO:0000256" key="4">
    <source>
        <dbReference type="ARBA" id="ARBA00022692"/>
    </source>
</evidence>
<feature type="transmembrane region" description="Helical" evidence="7">
    <location>
        <begin position="127"/>
        <end position="149"/>
    </location>
</feature>
<feature type="transmembrane region" description="Helical" evidence="7">
    <location>
        <begin position="34"/>
        <end position="60"/>
    </location>
</feature>
<proteinExistence type="inferred from homology"/>
<name>A0A346Y512_9ACTN</name>
<dbReference type="PROSITE" id="PS50928">
    <property type="entry name" value="ABC_TM1"/>
    <property type="match status" value="1"/>
</dbReference>
<organism evidence="9 10">
    <name type="scientific">Euzebya pacifica</name>
    <dbReference type="NCBI Taxonomy" id="1608957"/>
    <lineage>
        <taxon>Bacteria</taxon>
        <taxon>Bacillati</taxon>
        <taxon>Actinomycetota</taxon>
        <taxon>Nitriliruptoria</taxon>
        <taxon>Euzebyales</taxon>
    </lineage>
</organism>
<evidence type="ECO:0000256" key="7">
    <source>
        <dbReference type="RuleBase" id="RU363032"/>
    </source>
</evidence>
<dbReference type="EMBL" id="CP031165">
    <property type="protein sequence ID" value="AXV09559.1"/>
    <property type="molecule type" value="Genomic_DNA"/>
</dbReference>
<accession>A0A346Y512</accession>
<dbReference type="SUPFAM" id="SSF161098">
    <property type="entry name" value="MetI-like"/>
    <property type="match status" value="1"/>
</dbReference>
<reference evidence="9 10" key="1">
    <citation type="submission" date="2018-09" db="EMBL/GenBank/DDBJ databases">
        <title>Complete genome sequence of Euzebya sp. DY32-46 isolated from seawater of Pacific Ocean.</title>
        <authorList>
            <person name="Xu L."/>
            <person name="Wu Y.-H."/>
            <person name="Xu X.-W."/>
        </authorList>
    </citation>
    <scope>NUCLEOTIDE SEQUENCE [LARGE SCALE GENOMIC DNA]</scope>
    <source>
        <strain evidence="9 10">DY32-46</strain>
    </source>
</reference>
<keyword evidence="10" id="KW-1185">Reference proteome</keyword>
<feature type="transmembrane region" description="Helical" evidence="7">
    <location>
        <begin position="95"/>
        <end position="120"/>
    </location>
</feature>
<dbReference type="InterPro" id="IPR000515">
    <property type="entry name" value="MetI-like"/>
</dbReference>
<dbReference type="Gene3D" id="1.10.3720.10">
    <property type="entry name" value="MetI-like"/>
    <property type="match status" value="1"/>
</dbReference>
<feature type="domain" description="ABC transmembrane type-1" evidence="8">
    <location>
        <begin position="95"/>
        <end position="307"/>
    </location>
</feature>
<dbReference type="SUPFAM" id="SSF160964">
    <property type="entry name" value="MalF N-terminal region-like"/>
    <property type="match status" value="1"/>
</dbReference>
<evidence type="ECO:0000256" key="5">
    <source>
        <dbReference type="ARBA" id="ARBA00022989"/>
    </source>
</evidence>
<dbReference type="CDD" id="cd06261">
    <property type="entry name" value="TM_PBP2"/>
    <property type="match status" value="1"/>
</dbReference>
<keyword evidence="4 7" id="KW-0812">Transmembrane</keyword>
<dbReference type="Pfam" id="PF00528">
    <property type="entry name" value="BPD_transp_1"/>
    <property type="match status" value="1"/>
</dbReference>
<keyword evidence="2 7" id="KW-0813">Transport</keyword>
<feature type="transmembrane region" description="Helical" evidence="7">
    <location>
        <begin position="289"/>
        <end position="311"/>
    </location>
</feature>
<keyword evidence="3" id="KW-1003">Cell membrane</keyword>
<sequence>MSASAPPRERVSDGDVVFVAPPAAARWRWLHDRWLARLSVAPTLLLLFGLFIFPLLYVLVLSFTDFSASGNAEVNGVGFENYSRLLTSDQVQAKALTTVLFVIGAVGLQTVLGFGLAYLVHRQKRGGGLLTVVFLIPMMLSPVIVGAFWRLMLDSSFGVVNGTLSMLGVDGPQWLSQQGVALLSLIFVDTWQWTPFIMVIALAGLNAVPSYLYEAADIDQASDWFKFKSITLPIVWPILLIAILFRVIDAFRLFDIVLIVTGGGPGGTTETLSFHIYKLAIRNFQTGLASAYGVLMLIVVNIMAVIFIKYLERLQSK</sequence>
<evidence type="ECO:0000256" key="6">
    <source>
        <dbReference type="ARBA" id="ARBA00023136"/>
    </source>
</evidence>
<dbReference type="PANTHER" id="PTHR43005:SF2">
    <property type="entry name" value="INTEGRAL MEMBRANE SUGAR TRANSPORT PROTEIN"/>
    <property type="match status" value="1"/>
</dbReference>
<keyword evidence="6 7" id="KW-0472">Membrane</keyword>
<dbReference type="AlphaFoldDB" id="A0A346Y512"/>
<evidence type="ECO:0000256" key="2">
    <source>
        <dbReference type="ARBA" id="ARBA00022448"/>
    </source>
</evidence>
<comment type="similarity">
    <text evidence="7">Belongs to the binding-protein-dependent transport system permease family.</text>
</comment>
<protein>
    <submittedName>
        <fullName evidence="9">Dihydroxyacetone ABC transport system, permease protein</fullName>
    </submittedName>
</protein>
<dbReference type="RefSeq" id="WP_114593722.1">
    <property type="nucleotide sequence ID" value="NZ_CAXIBR010000020.1"/>
</dbReference>
<dbReference type="InterPro" id="IPR035906">
    <property type="entry name" value="MetI-like_sf"/>
</dbReference>
<keyword evidence="5 7" id="KW-1133">Transmembrane helix</keyword>
<gene>
    <name evidence="9" type="ORF">DVS28_a4902</name>
</gene>
<evidence type="ECO:0000313" key="10">
    <source>
        <dbReference type="Proteomes" id="UP000264006"/>
    </source>
</evidence>
<evidence type="ECO:0000256" key="3">
    <source>
        <dbReference type="ARBA" id="ARBA00022475"/>
    </source>
</evidence>
<feature type="transmembrane region" description="Helical" evidence="7">
    <location>
        <begin position="193"/>
        <end position="213"/>
    </location>
</feature>
<feature type="transmembrane region" description="Helical" evidence="7">
    <location>
        <begin position="225"/>
        <end position="248"/>
    </location>
</feature>
<evidence type="ECO:0000313" key="9">
    <source>
        <dbReference type="EMBL" id="AXV09559.1"/>
    </source>
</evidence>
<dbReference type="KEGG" id="euz:DVS28_a4902"/>
<evidence type="ECO:0000259" key="8">
    <source>
        <dbReference type="PROSITE" id="PS50928"/>
    </source>
</evidence>
<dbReference type="PANTHER" id="PTHR43005">
    <property type="entry name" value="BLR7065 PROTEIN"/>
    <property type="match status" value="1"/>
</dbReference>
<dbReference type="OrthoDB" id="34224at2"/>
<comment type="subcellular location">
    <subcellularLocation>
        <location evidence="1 7">Cell membrane</location>
        <topology evidence="1 7">Multi-pass membrane protein</topology>
    </subcellularLocation>
</comment>